<dbReference type="Proteomes" id="UP000225889">
    <property type="component" value="Unassembled WGS sequence"/>
</dbReference>
<dbReference type="Gene3D" id="3.30.920.30">
    <property type="entry name" value="Hypothetical protein"/>
    <property type="match status" value="1"/>
</dbReference>
<dbReference type="InterPro" id="IPR012933">
    <property type="entry name" value="HicA_mRNA_interferase"/>
</dbReference>
<keyword evidence="2" id="KW-1277">Toxin-antitoxin system</keyword>
<dbReference type="SUPFAM" id="SSF54786">
    <property type="entry name" value="YcfA/nrd intein domain"/>
    <property type="match status" value="1"/>
</dbReference>
<keyword evidence="6" id="KW-0694">RNA-binding</keyword>
<comment type="caution">
    <text evidence="8">The sequence shown here is derived from an EMBL/GenBank/DDBJ whole genome shotgun (WGS) entry which is preliminary data.</text>
</comment>
<evidence type="ECO:0000313" key="8">
    <source>
        <dbReference type="EMBL" id="PHU34415.1"/>
    </source>
</evidence>
<name>A0A2G3DU61_9FIRM</name>
<dbReference type="GO" id="GO:0003729">
    <property type="term" value="F:mRNA binding"/>
    <property type="evidence" value="ECO:0007669"/>
    <property type="project" value="InterPro"/>
</dbReference>
<protein>
    <submittedName>
        <fullName evidence="8">Toxin-antitoxin system, toxin component, HicA family protein</fullName>
    </submittedName>
</protein>
<evidence type="ECO:0000256" key="1">
    <source>
        <dbReference type="ARBA" id="ARBA00006620"/>
    </source>
</evidence>
<comment type="similarity">
    <text evidence="1">Belongs to the HicA mRNA interferase family.</text>
</comment>
<keyword evidence="5" id="KW-0378">Hydrolase</keyword>
<dbReference type="AlphaFoldDB" id="A0A2G3DU61"/>
<dbReference type="Pfam" id="PF07927">
    <property type="entry name" value="HicA_toxin"/>
    <property type="match status" value="1"/>
</dbReference>
<evidence type="ECO:0000256" key="3">
    <source>
        <dbReference type="ARBA" id="ARBA00022722"/>
    </source>
</evidence>
<dbReference type="GO" id="GO:0004519">
    <property type="term" value="F:endonuclease activity"/>
    <property type="evidence" value="ECO:0007669"/>
    <property type="project" value="UniProtKB-KW"/>
</dbReference>
<gene>
    <name evidence="8" type="ORF">CSX01_10165</name>
</gene>
<keyword evidence="3" id="KW-0540">Nuclease</keyword>
<dbReference type="EMBL" id="PDYF01000024">
    <property type="protein sequence ID" value="PHU34415.1"/>
    <property type="molecule type" value="Genomic_DNA"/>
</dbReference>
<dbReference type="RefSeq" id="WP_099392303.1">
    <property type="nucleotide sequence ID" value="NZ_PDYF01000024.1"/>
</dbReference>
<dbReference type="GO" id="GO:0016787">
    <property type="term" value="F:hydrolase activity"/>
    <property type="evidence" value="ECO:0007669"/>
    <property type="project" value="UniProtKB-KW"/>
</dbReference>
<evidence type="ECO:0000256" key="5">
    <source>
        <dbReference type="ARBA" id="ARBA00022801"/>
    </source>
</evidence>
<evidence type="ECO:0000256" key="2">
    <source>
        <dbReference type="ARBA" id="ARBA00022649"/>
    </source>
</evidence>
<proteinExistence type="inferred from homology"/>
<reference evidence="8 9" key="1">
    <citation type="submission" date="2017-10" db="EMBL/GenBank/DDBJ databases">
        <title>Resolving the taxonomy of Roseburia spp., Eubacterium rectale and Agathobacter spp. through phylogenomic analysis.</title>
        <authorList>
            <person name="Sheridan P.O."/>
            <person name="Walker A.W."/>
            <person name="Duncan S.H."/>
            <person name="Scott K.P."/>
            <person name="Toole P.W.O."/>
            <person name="Luis P."/>
            <person name="Flint H.J."/>
        </authorList>
    </citation>
    <scope>NUCLEOTIDE SEQUENCE [LARGE SCALE GENOMIC DNA]</scope>
    <source>
        <strain evidence="8 9">JK626</strain>
    </source>
</reference>
<organism evidence="8 9">
    <name type="scientific">Pseudobutyrivibrio ruminis</name>
    <dbReference type="NCBI Taxonomy" id="46206"/>
    <lineage>
        <taxon>Bacteria</taxon>
        <taxon>Bacillati</taxon>
        <taxon>Bacillota</taxon>
        <taxon>Clostridia</taxon>
        <taxon>Lachnospirales</taxon>
        <taxon>Lachnospiraceae</taxon>
        <taxon>Pseudobutyrivibrio</taxon>
    </lineage>
</organism>
<evidence type="ECO:0000256" key="6">
    <source>
        <dbReference type="ARBA" id="ARBA00022884"/>
    </source>
</evidence>
<keyword evidence="4" id="KW-0255">Endonuclease</keyword>
<evidence type="ECO:0000256" key="7">
    <source>
        <dbReference type="ARBA" id="ARBA00023016"/>
    </source>
</evidence>
<keyword evidence="7" id="KW-0346">Stress response</keyword>
<dbReference type="InterPro" id="IPR038570">
    <property type="entry name" value="HicA_sf"/>
</dbReference>
<sequence>MKRRDLIKRLEANGWYLIRHGANHDVYTNGVQMEPIERHNEIPEKLAKRIIKRTGI</sequence>
<evidence type="ECO:0000256" key="4">
    <source>
        <dbReference type="ARBA" id="ARBA00022759"/>
    </source>
</evidence>
<evidence type="ECO:0000313" key="9">
    <source>
        <dbReference type="Proteomes" id="UP000225889"/>
    </source>
</evidence>
<accession>A0A2G3DU61</accession>
<reference evidence="8 9" key="2">
    <citation type="submission" date="2017-10" db="EMBL/GenBank/DDBJ databases">
        <authorList>
            <person name="Banno H."/>
            <person name="Chua N.-H."/>
        </authorList>
    </citation>
    <scope>NUCLEOTIDE SEQUENCE [LARGE SCALE GENOMIC DNA]</scope>
    <source>
        <strain evidence="8 9">JK626</strain>
    </source>
</reference>